<evidence type="ECO:0000259" key="10">
    <source>
        <dbReference type="PROSITE" id="PS50928"/>
    </source>
</evidence>
<evidence type="ECO:0000256" key="3">
    <source>
        <dbReference type="ARBA" id="ARBA00022448"/>
    </source>
</evidence>
<feature type="transmembrane region" description="Helical" evidence="9">
    <location>
        <begin position="227"/>
        <end position="247"/>
    </location>
</feature>
<dbReference type="NCBIfam" id="TIGR01726">
    <property type="entry name" value="HEQRo_perm_3TM"/>
    <property type="match status" value="1"/>
</dbReference>
<evidence type="ECO:0000256" key="6">
    <source>
        <dbReference type="ARBA" id="ARBA00022970"/>
    </source>
</evidence>
<dbReference type="GO" id="GO:0022857">
    <property type="term" value="F:transmembrane transporter activity"/>
    <property type="evidence" value="ECO:0007669"/>
    <property type="project" value="InterPro"/>
</dbReference>
<evidence type="ECO:0000256" key="9">
    <source>
        <dbReference type="RuleBase" id="RU363032"/>
    </source>
</evidence>
<dbReference type="GO" id="GO:0043190">
    <property type="term" value="C:ATP-binding cassette (ABC) transporter complex"/>
    <property type="evidence" value="ECO:0007669"/>
    <property type="project" value="InterPro"/>
</dbReference>
<evidence type="ECO:0000256" key="8">
    <source>
        <dbReference type="ARBA" id="ARBA00023136"/>
    </source>
</evidence>
<dbReference type="InterPro" id="IPR035906">
    <property type="entry name" value="MetI-like_sf"/>
</dbReference>
<accession>A0A3M6A9G4</accession>
<dbReference type="InterPro" id="IPR000515">
    <property type="entry name" value="MetI-like"/>
</dbReference>
<sequence length="384" mass="42899">MMNYNWDWGVFFKSTGVGSETYLDWFISGLGWTIAIAVVAWIIALILGSVLGVMRTVPSRLVSGIATVYVEIFRNVPLLVQLFIWYFLVPDLLPENLQEWYKQDLNPTTSAFLSVVVCLGLFTAARVCEQVRTGIEALPKGQESAARAMGFKLPQIYWNVLLPQAYRIIIPPLTSEFLNVFKNSSVASLIGLMELLAQTKQTAEFSANLFEAFTLATLIYFTLNMSLMLLVITWFYLAVPFVLRWITGEDTPIGAFASCVVAFMMFEAAYFCEIVRAGVQSISKGQMGAAQALGMNYSQMMRLIILPQAFRKMTPLLLQQSIILFQDTSLVYTVGLVDFLNASRSSGDIIGRANEFLIIAGLVYFTISFAASLLVKRLQKRFAV</sequence>
<dbReference type="PANTHER" id="PTHR30614">
    <property type="entry name" value="MEMBRANE COMPONENT OF AMINO ACID ABC TRANSPORTER"/>
    <property type="match status" value="1"/>
</dbReference>
<evidence type="ECO:0000256" key="7">
    <source>
        <dbReference type="ARBA" id="ARBA00022989"/>
    </source>
</evidence>
<feature type="domain" description="ABC transmembrane type-1" evidence="10">
    <location>
        <begin position="30"/>
        <end position="231"/>
    </location>
</feature>
<gene>
    <name evidence="11" type="ORF">ALP17_00217</name>
</gene>
<dbReference type="Gene3D" id="1.10.3720.10">
    <property type="entry name" value="MetI-like"/>
    <property type="match status" value="2"/>
</dbReference>
<evidence type="ECO:0000313" key="11">
    <source>
        <dbReference type="EMBL" id="RMV15686.1"/>
    </source>
</evidence>
<dbReference type="SUPFAM" id="SSF161098">
    <property type="entry name" value="MetI-like"/>
    <property type="match status" value="2"/>
</dbReference>
<dbReference type="EMBL" id="RBUM01000227">
    <property type="protein sequence ID" value="RMV15686.1"/>
    <property type="molecule type" value="Genomic_DNA"/>
</dbReference>
<feature type="transmembrane region" description="Helical" evidence="9">
    <location>
        <begin position="108"/>
        <end position="128"/>
    </location>
</feature>
<keyword evidence="6" id="KW-0029">Amino-acid transport</keyword>
<keyword evidence="4" id="KW-1003">Cell membrane</keyword>
<evidence type="ECO:0000256" key="1">
    <source>
        <dbReference type="ARBA" id="ARBA00004429"/>
    </source>
</evidence>
<dbReference type="Pfam" id="PF00528">
    <property type="entry name" value="BPD_transp_1"/>
    <property type="match status" value="1"/>
</dbReference>
<dbReference type="InterPro" id="IPR010065">
    <property type="entry name" value="AA_ABC_transptr_permease_3TM"/>
</dbReference>
<organism evidence="11 12">
    <name type="scientific">Pseudomonas savastanoi</name>
    <name type="common">Pseudomonas syringae pv. savastanoi</name>
    <dbReference type="NCBI Taxonomy" id="29438"/>
    <lineage>
        <taxon>Bacteria</taxon>
        <taxon>Pseudomonadati</taxon>
        <taxon>Pseudomonadota</taxon>
        <taxon>Gammaproteobacteria</taxon>
        <taxon>Pseudomonadales</taxon>
        <taxon>Pseudomonadaceae</taxon>
        <taxon>Pseudomonas</taxon>
    </lineage>
</organism>
<feature type="transmembrane region" description="Helical" evidence="9">
    <location>
        <begin position="356"/>
        <end position="375"/>
    </location>
</feature>
<dbReference type="GO" id="GO:0006865">
    <property type="term" value="P:amino acid transport"/>
    <property type="evidence" value="ECO:0007669"/>
    <property type="project" value="UniProtKB-KW"/>
</dbReference>
<evidence type="ECO:0000313" key="12">
    <source>
        <dbReference type="Proteomes" id="UP000270795"/>
    </source>
</evidence>
<dbReference type="InterPro" id="IPR043429">
    <property type="entry name" value="ArtM/GltK/GlnP/TcyL/YhdX-like"/>
</dbReference>
<feature type="transmembrane region" description="Helical" evidence="9">
    <location>
        <begin position="316"/>
        <end position="336"/>
    </location>
</feature>
<evidence type="ECO:0000256" key="4">
    <source>
        <dbReference type="ARBA" id="ARBA00022475"/>
    </source>
</evidence>
<evidence type="ECO:0000256" key="5">
    <source>
        <dbReference type="ARBA" id="ARBA00022692"/>
    </source>
</evidence>
<name>A0A3M6A9G4_PSESS</name>
<dbReference type="AlphaFoldDB" id="A0A3M6A9G4"/>
<feature type="transmembrane region" description="Helical" evidence="9">
    <location>
        <begin position="66"/>
        <end position="88"/>
    </location>
</feature>
<dbReference type="PANTHER" id="PTHR30614:SF42">
    <property type="entry name" value="GLUTAMATE_ASPARTATE IMPORT PERMEASE PROTEIN GLTJ"/>
    <property type="match status" value="1"/>
</dbReference>
<comment type="caution">
    <text evidence="11">The sequence shown here is derived from an EMBL/GenBank/DDBJ whole genome shotgun (WGS) entry which is preliminary data.</text>
</comment>
<comment type="similarity">
    <text evidence="2">Belongs to the binding-protein-dependent transport system permease family. HisMQ subfamily.</text>
</comment>
<keyword evidence="8 9" id="KW-0472">Membrane</keyword>
<feature type="transmembrane region" description="Helical" evidence="9">
    <location>
        <begin position="253"/>
        <end position="272"/>
    </location>
</feature>
<keyword evidence="5 9" id="KW-0812">Transmembrane</keyword>
<reference evidence="11 12" key="1">
    <citation type="submission" date="2018-08" db="EMBL/GenBank/DDBJ databases">
        <title>Recombination of ecologically and evolutionarily significant loci maintains genetic cohesion in the Pseudomonas syringae species complex.</title>
        <authorList>
            <person name="Dillon M."/>
            <person name="Thakur S."/>
            <person name="Almeida R.N.D."/>
            <person name="Weir B.S."/>
            <person name="Guttman D.S."/>
        </authorList>
    </citation>
    <scope>NUCLEOTIDE SEQUENCE [LARGE SCALE GENOMIC DNA]</scope>
    <source>
        <strain evidence="11 12">ICMP 11899</strain>
    </source>
</reference>
<protein>
    <submittedName>
        <fullName evidence="11">Aspartate/glutamate ABC-type transport system</fullName>
    </submittedName>
</protein>
<feature type="transmembrane region" description="Helical" evidence="9">
    <location>
        <begin position="30"/>
        <end position="54"/>
    </location>
</feature>
<keyword evidence="7 9" id="KW-1133">Transmembrane helix</keyword>
<dbReference type="CDD" id="cd06261">
    <property type="entry name" value="TM_PBP2"/>
    <property type="match status" value="2"/>
</dbReference>
<keyword evidence="3 9" id="KW-0813">Transport</keyword>
<dbReference type="Proteomes" id="UP000270795">
    <property type="component" value="Unassembled WGS sequence"/>
</dbReference>
<evidence type="ECO:0000256" key="2">
    <source>
        <dbReference type="ARBA" id="ARBA00010072"/>
    </source>
</evidence>
<dbReference type="PROSITE" id="PS50928">
    <property type="entry name" value="ABC_TM1"/>
    <property type="match status" value="1"/>
</dbReference>
<proteinExistence type="inferred from homology"/>
<comment type="subcellular location">
    <subcellularLocation>
        <location evidence="1">Cell inner membrane</location>
        <topology evidence="1">Multi-pass membrane protein</topology>
    </subcellularLocation>
    <subcellularLocation>
        <location evidence="9">Cell membrane</location>
        <topology evidence="9">Multi-pass membrane protein</topology>
    </subcellularLocation>
</comment>